<comment type="caution">
    <text evidence="3">The sequence shown here is derived from an EMBL/GenBank/DDBJ whole genome shotgun (WGS) entry which is preliminary data.</text>
</comment>
<dbReference type="Proteomes" id="UP000460298">
    <property type="component" value="Unassembled WGS sequence"/>
</dbReference>
<dbReference type="Gene3D" id="3.40.1440.10">
    <property type="entry name" value="GIY-YIG endonuclease"/>
    <property type="match status" value="1"/>
</dbReference>
<dbReference type="CDD" id="cd10456">
    <property type="entry name" value="GIY-YIG_UPF0213"/>
    <property type="match status" value="1"/>
</dbReference>
<reference evidence="3 4" key="1">
    <citation type="submission" date="2019-10" db="EMBL/GenBank/DDBJ databases">
        <title>Extracellular Electron Transfer in a Candidatus Methanoperedens spp. Enrichment Culture.</title>
        <authorList>
            <person name="Berger S."/>
            <person name="Rangel Shaw D."/>
            <person name="Berben T."/>
            <person name="In 'T Zandt M."/>
            <person name="Frank J."/>
            <person name="Reimann J."/>
            <person name="Jetten M.S.M."/>
            <person name="Welte C.U."/>
        </authorList>
    </citation>
    <scope>NUCLEOTIDE SEQUENCE [LARGE SCALE GENOMIC DNA]</scope>
    <source>
        <strain evidence="3">SB12</strain>
    </source>
</reference>
<sequence>MSCFVYMIELENGSYYTGFTTDLRRRFLAHGTGNGARITRSFRPVRMLAAWSTPDRSTALRLEAAIKKLSRQEKTALLTDRAVGRRFGLIGVRRIKVPASLI</sequence>
<accession>A0A833LZU0</accession>
<dbReference type="InterPro" id="IPR000305">
    <property type="entry name" value="GIY-YIG_endonuc"/>
</dbReference>
<dbReference type="Pfam" id="PF01541">
    <property type="entry name" value="GIY-YIG"/>
    <property type="match status" value="1"/>
</dbReference>
<name>A0A833LZU0_9LEPT</name>
<feature type="domain" description="GIY-YIG" evidence="2">
    <location>
        <begin position="1"/>
        <end position="76"/>
    </location>
</feature>
<evidence type="ECO:0000313" key="3">
    <source>
        <dbReference type="EMBL" id="KAB2929886.1"/>
    </source>
</evidence>
<dbReference type="AlphaFoldDB" id="A0A833LZU0"/>
<dbReference type="EMBL" id="WBUI01000025">
    <property type="protein sequence ID" value="KAB2929886.1"/>
    <property type="molecule type" value="Genomic_DNA"/>
</dbReference>
<dbReference type="SUPFAM" id="SSF82771">
    <property type="entry name" value="GIY-YIG endonuclease"/>
    <property type="match status" value="1"/>
</dbReference>
<evidence type="ECO:0000313" key="4">
    <source>
        <dbReference type="Proteomes" id="UP000460298"/>
    </source>
</evidence>
<gene>
    <name evidence="3" type="ORF">F9K24_18480</name>
</gene>
<proteinExistence type="inferred from homology"/>
<dbReference type="InterPro" id="IPR050190">
    <property type="entry name" value="UPF0213_domain"/>
</dbReference>
<dbReference type="PROSITE" id="PS50164">
    <property type="entry name" value="GIY_YIG"/>
    <property type="match status" value="1"/>
</dbReference>
<evidence type="ECO:0000259" key="2">
    <source>
        <dbReference type="PROSITE" id="PS50164"/>
    </source>
</evidence>
<comment type="similarity">
    <text evidence="1">Belongs to the UPF0213 family.</text>
</comment>
<dbReference type="PANTHER" id="PTHR34477">
    <property type="entry name" value="UPF0213 PROTEIN YHBQ"/>
    <property type="match status" value="1"/>
</dbReference>
<dbReference type="InterPro" id="IPR035901">
    <property type="entry name" value="GIY-YIG_endonuc_sf"/>
</dbReference>
<organism evidence="3 4">
    <name type="scientific">Leptonema illini</name>
    <dbReference type="NCBI Taxonomy" id="183"/>
    <lineage>
        <taxon>Bacteria</taxon>
        <taxon>Pseudomonadati</taxon>
        <taxon>Spirochaetota</taxon>
        <taxon>Spirochaetia</taxon>
        <taxon>Leptospirales</taxon>
        <taxon>Leptospiraceae</taxon>
        <taxon>Leptonema</taxon>
    </lineage>
</organism>
<evidence type="ECO:0000256" key="1">
    <source>
        <dbReference type="ARBA" id="ARBA00007435"/>
    </source>
</evidence>
<dbReference type="PANTHER" id="PTHR34477:SF1">
    <property type="entry name" value="UPF0213 PROTEIN YHBQ"/>
    <property type="match status" value="1"/>
</dbReference>
<protein>
    <submittedName>
        <fullName evidence="3">GIY-YIG nuclease family protein</fullName>
    </submittedName>
</protein>